<proteinExistence type="predicted"/>
<dbReference type="AlphaFoldDB" id="A0A8H3B4F8"/>
<gene>
    <name evidence="1" type="ORF">RDB_LOCUS116695</name>
</gene>
<comment type="caution">
    <text evidence="1">The sequence shown here is derived from an EMBL/GenBank/DDBJ whole genome shotgun (WGS) entry which is preliminary data.</text>
</comment>
<sequence>MASRHAHMYVPQAAVTRVKVTSLTLADSQHIRAHKARNNLFIAHPDDRWTPISGVDLEHQSIPWPGDMDSVKRTASAMRTSFKQKLSEVPIELKKNAYLDFIACHGPHGHRNCSWDPSSLAYYANLYLLDVLQYTDPTHDRIEGILAILEPSLPEVSPEFVKHHGLEPAVRDGVIQIKEIDTGLNHMSSLPNDNHPATGTVVLCVILSLLIARTFTVLSM</sequence>
<dbReference type="Proteomes" id="UP000663841">
    <property type="component" value="Unassembled WGS sequence"/>
</dbReference>
<evidence type="ECO:0000313" key="1">
    <source>
        <dbReference type="EMBL" id="CAE6447488.1"/>
    </source>
</evidence>
<organism evidence="1 2">
    <name type="scientific">Rhizoctonia solani</name>
    <dbReference type="NCBI Taxonomy" id="456999"/>
    <lineage>
        <taxon>Eukaryota</taxon>
        <taxon>Fungi</taxon>
        <taxon>Dikarya</taxon>
        <taxon>Basidiomycota</taxon>
        <taxon>Agaricomycotina</taxon>
        <taxon>Agaricomycetes</taxon>
        <taxon>Cantharellales</taxon>
        <taxon>Ceratobasidiaceae</taxon>
        <taxon>Rhizoctonia</taxon>
    </lineage>
</organism>
<dbReference type="EMBL" id="CAJMWW010000120">
    <property type="protein sequence ID" value="CAE6447488.1"/>
    <property type="molecule type" value="Genomic_DNA"/>
</dbReference>
<name>A0A8H3B4F8_9AGAM</name>
<reference evidence="1" key="1">
    <citation type="submission" date="2021-01" db="EMBL/GenBank/DDBJ databases">
        <authorList>
            <person name="Kaushik A."/>
        </authorList>
    </citation>
    <scope>NUCLEOTIDE SEQUENCE</scope>
    <source>
        <strain evidence="1">AG3-T5</strain>
    </source>
</reference>
<evidence type="ECO:0000313" key="2">
    <source>
        <dbReference type="Proteomes" id="UP000663841"/>
    </source>
</evidence>
<accession>A0A8H3B4F8</accession>
<protein>
    <submittedName>
        <fullName evidence="1">Uncharacterized protein</fullName>
    </submittedName>
</protein>